<keyword evidence="3" id="KW-1185">Reference proteome</keyword>
<evidence type="ECO:0000313" key="3">
    <source>
        <dbReference type="Proteomes" id="UP000520814"/>
    </source>
</evidence>
<dbReference type="Gene3D" id="1.50.10.140">
    <property type="match status" value="1"/>
</dbReference>
<dbReference type="AlphaFoldDB" id="A0A7W9W6D6"/>
<organism evidence="2 3">
    <name type="scientific">Armatimonas rosea</name>
    <dbReference type="NCBI Taxonomy" id="685828"/>
    <lineage>
        <taxon>Bacteria</taxon>
        <taxon>Bacillati</taxon>
        <taxon>Armatimonadota</taxon>
        <taxon>Armatimonadia</taxon>
        <taxon>Armatimonadales</taxon>
        <taxon>Armatimonadaceae</taxon>
        <taxon>Armatimonas</taxon>
    </lineage>
</organism>
<accession>A0A7W9W6D6</accession>
<dbReference type="InterPro" id="IPR019282">
    <property type="entry name" value="Glycoamylase-like_cons_dom"/>
</dbReference>
<proteinExistence type="predicted"/>
<dbReference type="Pfam" id="PF10091">
    <property type="entry name" value="Glycoamylase"/>
    <property type="match status" value="1"/>
</dbReference>
<sequence>MRKTSLSLEVLAHRAFDFFWHETHPSTGLTKDRAKNIGAADRYTVASVAATGYALAALPIGVGRGWVSAASAEQRALLTLRFLSQELPHHHGFFYHFIDWRDGKRVWSCELSSIDSTLLFLGALAAGRFFGGECAERADALVARTDWPWMQNNGAAPSMGWKPESGFIPARWSGYTEASYLYLLALGVPTHPLPQSSWDALTFTETPAVPAFWAQMTPGYVNLKGLKDRQGRDWWGIFQRSHEANAAFCAKNAERFVTYRDGVWGITACDQPPPVGYGAQSPRDGDHDGTVAPTAAMAGALFVPELTKKALASLQRRFGEKITGRYGLSNALNADKNWFDTDVIGIDLGMALLAWENSKTGLLWKLVGEHPYLKQGLSTAGFTKAGTTRDPA</sequence>
<evidence type="ECO:0000313" key="2">
    <source>
        <dbReference type="EMBL" id="MBB6050056.1"/>
    </source>
</evidence>
<reference evidence="2 3" key="1">
    <citation type="submission" date="2020-08" db="EMBL/GenBank/DDBJ databases">
        <title>Genomic Encyclopedia of Type Strains, Phase IV (KMG-IV): sequencing the most valuable type-strain genomes for metagenomic binning, comparative biology and taxonomic classification.</title>
        <authorList>
            <person name="Goeker M."/>
        </authorList>
    </citation>
    <scope>NUCLEOTIDE SEQUENCE [LARGE SCALE GENOMIC DNA]</scope>
    <source>
        <strain evidence="2 3">DSM 23562</strain>
    </source>
</reference>
<evidence type="ECO:0000259" key="1">
    <source>
        <dbReference type="Pfam" id="PF10091"/>
    </source>
</evidence>
<feature type="domain" description="Glycoamylase-like" evidence="1">
    <location>
        <begin position="171"/>
        <end position="370"/>
    </location>
</feature>
<gene>
    <name evidence="2" type="ORF">HNQ39_001847</name>
</gene>
<dbReference type="EMBL" id="JACHGW010000002">
    <property type="protein sequence ID" value="MBB6050056.1"/>
    <property type="molecule type" value="Genomic_DNA"/>
</dbReference>
<dbReference type="Proteomes" id="UP000520814">
    <property type="component" value="Unassembled WGS sequence"/>
</dbReference>
<protein>
    <recommendedName>
        <fullName evidence="1">Glycoamylase-like domain-containing protein</fullName>
    </recommendedName>
</protein>
<comment type="caution">
    <text evidence="2">The sequence shown here is derived from an EMBL/GenBank/DDBJ whole genome shotgun (WGS) entry which is preliminary data.</text>
</comment>
<name>A0A7W9W6D6_ARMRO</name>
<dbReference type="RefSeq" id="WP_184194277.1">
    <property type="nucleotide sequence ID" value="NZ_JACHGW010000002.1"/>
</dbReference>